<dbReference type="Pfam" id="PF13419">
    <property type="entry name" value="HAD_2"/>
    <property type="match status" value="1"/>
</dbReference>
<evidence type="ECO:0000256" key="8">
    <source>
        <dbReference type="ARBA" id="ARBA00022842"/>
    </source>
</evidence>
<evidence type="ECO:0000256" key="10">
    <source>
        <dbReference type="HAMAP-Rule" id="MF_00495"/>
    </source>
</evidence>
<dbReference type="AlphaFoldDB" id="A0A212L055"/>
<feature type="binding site" evidence="10">
    <location>
        <position position="10"/>
    </location>
    <ligand>
        <name>Mg(2+)</name>
        <dbReference type="ChEBI" id="CHEBI:18420"/>
    </ligand>
</feature>
<evidence type="ECO:0000256" key="7">
    <source>
        <dbReference type="ARBA" id="ARBA00022801"/>
    </source>
</evidence>
<dbReference type="SFLD" id="SFLDS00003">
    <property type="entry name" value="Haloacid_Dehalogenase"/>
    <property type="match status" value="1"/>
</dbReference>
<dbReference type="SUPFAM" id="SSF56784">
    <property type="entry name" value="HAD-like"/>
    <property type="match status" value="1"/>
</dbReference>
<evidence type="ECO:0000256" key="2">
    <source>
        <dbReference type="ARBA" id="ARBA00001946"/>
    </source>
</evidence>
<dbReference type="PRINTS" id="PR00413">
    <property type="entry name" value="HADHALOGNASE"/>
</dbReference>
<protein>
    <recommendedName>
        <fullName evidence="5 10">Phosphoglycolate phosphatase</fullName>
        <shortName evidence="10">PGP</shortName>
        <shortName evidence="10">PGPase</shortName>
        <ecNumber evidence="5 10">3.1.3.18</ecNumber>
    </recommendedName>
</protein>
<dbReference type="SFLD" id="SFLDG01129">
    <property type="entry name" value="C1.5:_HAD__Beta-PGM__Phosphata"/>
    <property type="match status" value="1"/>
</dbReference>
<dbReference type="NCBIfam" id="TIGR01509">
    <property type="entry name" value="HAD-SF-IA-v3"/>
    <property type="match status" value="1"/>
</dbReference>
<evidence type="ECO:0000313" key="11">
    <source>
        <dbReference type="EMBL" id="SCM70923.1"/>
    </source>
</evidence>
<evidence type="ECO:0000256" key="6">
    <source>
        <dbReference type="ARBA" id="ARBA00022723"/>
    </source>
</evidence>
<comment type="pathway">
    <text evidence="3 10">Organic acid metabolism; glycolate biosynthesis; glycolate from 2-phosphoglycolate: step 1/1.</text>
</comment>
<keyword evidence="9 10" id="KW-0119">Carbohydrate metabolism</keyword>
<comment type="catalytic activity">
    <reaction evidence="1 10">
        <text>2-phosphoglycolate + H2O = glycolate + phosphate</text>
        <dbReference type="Rhea" id="RHEA:14369"/>
        <dbReference type="ChEBI" id="CHEBI:15377"/>
        <dbReference type="ChEBI" id="CHEBI:29805"/>
        <dbReference type="ChEBI" id="CHEBI:43474"/>
        <dbReference type="ChEBI" id="CHEBI:58033"/>
        <dbReference type="EC" id="3.1.3.18"/>
    </reaction>
</comment>
<dbReference type="InterPro" id="IPR023198">
    <property type="entry name" value="PGP-like_dom2"/>
</dbReference>
<keyword evidence="6 10" id="KW-0479">Metal-binding</keyword>
<dbReference type="InterPro" id="IPR006439">
    <property type="entry name" value="HAD-SF_hydro_IA"/>
</dbReference>
<dbReference type="GO" id="GO:0005829">
    <property type="term" value="C:cytosol"/>
    <property type="evidence" value="ECO:0007669"/>
    <property type="project" value="TreeGrafter"/>
</dbReference>
<evidence type="ECO:0000256" key="4">
    <source>
        <dbReference type="ARBA" id="ARBA00006171"/>
    </source>
</evidence>
<dbReference type="EMBL" id="FMJD01000001">
    <property type="protein sequence ID" value="SCM70923.1"/>
    <property type="molecule type" value="Genomic_DNA"/>
</dbReference>
<dbReference type="GO" id="GO:0046872">
    <property type="term" value="F:metal ion binding"/>
    <property type="evidence" value="ECO:0007669"/>
    <property type="project" value="UniProtKB-KW"/>
</dbReference>
<feature type="active site" description="Nucleophile" evidence="10">
    <location>
        <position position="8"/>
    </location>
</feature>
<organism evidence="11">
    <name type="scientific">uncultured Pleomorphomonas sp</name>
    <dbReference type="NCBI Taxonomy" id="442121"/>
    <lineage>
        <taxon>Bacteria</taxon>
        <taxon>Pseudomonadati</taxon>
        <taxon>Pseudomonadota</taxon>
        <taxon>Alphaproteobacteria</taxon>
        <taxon>Hyphomicrobiales</taxon>
        <taxon>Pleomorphomonadaceae</taxon>
        <taxon>Pleomorphomonas</taxon>
        <taxon>environmental samples</taxon>
    </lineage>
</organism>
<dbReference type="EC" id="3.1.3.18" evidence="5 10"/>
<evidence type="ECO:0000256" key="1">
    <source>
        <dbReference type="ARBA" id="ARBA00000830"/>
    </source>
</evidence>
<sequence length="222" mass="23332">MRPVVVFDLDGTLLDTAPDLLRALNRILGDEGLAAVERADVTGLFGHGARALIGEGFRLANRPLDAVRLPELVERFVAIYAAEIAAETRPYPGLVDALARLSRRGFGFAVCTNKREVLSRAVLEGTGLSSLFAAVVGGDSLPEHKPHPRPLLEAIARAGGTPEAAVMVGDSETDIATARAAGVPAIAVDFGYGGRPATEFGADLVIGHYDELDRAIEALLPS</sequence>
<name>A0A212L055_9HYPH</name>
<feature type="binding site" evidence="10">
    <location>
        <position position="8"/>
    </location>
    <ligand>
        <name>Mg(2+)</name>
        <dbReference type="ChEBI" id="CHEBI:18420"/>
    </ligand>
</feature>
<dbReference type="RefSeq" id="WP_288195712.1">
    <property type="nucleotide sequence ID" value="NZ_LT608334.1"/>
</dbReference>
<dbReference type="InterPro" id="IPR041492">
    <property type="entry name" value="HAD_2"/>
</dbReference>
<dbReference type="Gene3D" id="1.10.150.240">
    <property type="entry name" value="Putative phosphatase, domain 2"/>
    <property type="match status" value="1"/>
</dbReference>
<dbReference type="SFLD" id="SFLDG01135">
    <property type="entry name" value="C1.5.6:_HAD__Beta-PGM__Phospha"/>
    <property type="match status" value="1"/>
</dbReference>
<dbReference type="InterPro" id="IPR023214">
    <property type="entry name" value="HAD_sf"/>
</dbReference>
<dbReference type="GO" id="GO:0008967">
    <property type="term" value="F:phosphoglycolate phosphatase activity"/>
    <property type="evidence" value="ECO:0007669"/>
    <property type="project" value="UniProtKB-UniRule"/>
</dbReference>
<dbReference type="NCBIfam" id="TIGR01449">
    <property type="entry name" value="PGP_bact"/>
    <property type="match status" value="1"/>
</dbReference>
<evidence type="ECO:0000256" key="9">
    <source>
        <dbReference type="ARBA" id="ARBA00023277"/>
    </source>
</evidence>
<dbReference type="GO" id="GO:0005975">
    <property type="term" value="P:carbohydrate metabolic process"/>
    <property type="evidence" value="ECO:0007669"/>
    <property type="project" value="InterPro"/>
</dbReference>
<dbReference type="InterPro" id="IPR050155">
    <property type="entry name" value="HAD-like_hydrolase_sf"/>
</dbReference>
<dbReference type="UniPathway" id="UPA00865">
    <property type="reaction ID" value="UER00834"/>
</dbReference>
<comment type="function">
    <text evidence="10">Specifically catalyzes the dephosphorylation of 2-phosphoglycolate. Is involved in the dissimilation of the intracellular 2-phosphoglycolate formed during the DNA repair of 3'-phosphoglycolate ends, a major class of DNA lesions induced by oxidative stress.</text>
</comment>
<dbReference type="Gene3D" id="3.40.50.1000">
    <property type="entry name" value="HAD superfamily/HAD-like"/>
    <property type="match status" value="1"/>
</dbReference>
<keyword evidence="8 10" id="KW-0460">Magnesium</keyword>
<dbReference type="InterPro" id="IPR036412">
    <property type="entry name" value="HAD-like_sf"/>
</dbReference>
<dbReference type="GO" id="GO:0006281">
    <property type="term" value="P:DNA repair"/>
    <property type="evidence" value="ECO:0007669"/>
    <property type="project" value="TreeGrafter"/>
</dbReference>
<comment type="similarity">
    <text evidence="4 10">Belongs to the HAD-like hydrolase superfamily. CbbY/CbbZ/Gph/YieH family.</text>
</comment>
<comment type="cofactor">
    <cofactor evidence="2 10">
        <name>Mg(2+)</name>
        <dbReference type="ChEBI" id="CHEBI:18420"/>
    </cofactor>
</comment>
<evidence type="ECO:0000256" key="3">
    <source>
        <dbReference type="ARBA" id="ARBA00004818"/>
    </source>
</evidence>
<accession>A0A212L055</accession>
<dbReference type="NCBIfam" id="TIGR01549">
    <property type="entry name" value="HAD-SF-IA-v1"/>
    <property type="match status" value="1"/>
</dbReference>
<feature type="binding site" evidence="10">
    <location>
        <position position="170"/>
    </location>
    <ligand>
        <name>Mg(2+)</name>
        <dbReference type="ChEBI" id="CHEBI:18420"/>
    </ligand>
</feature>
<gene>
    <name evidence="11" type="primary">gph</name>
    <name evidence="11" type="ORF">KL86PLE_10326</name>
</gene>
<dbReference type="PANTHER" id="PTHR43434">
    <property type="entry name" value="PHOSPHOGLYCOLATE PHOSPHATASE"/>
    <property type="match status" value="1"/>
</dbReference>
<dbReference type="InterPro" id="IPR037512">
    <property type="entry name" value="PGPase_prok"/>
</dbReference>
<dbReference type="GO" id="GO:0046295">
    <property type="term" value="P:glycolate biosynthetic process"/>
    <property type="evidence" value="ECO:0007669"/>
    <property type="project" value="UniProtKB-UniRule"/>
</dbReference>
<dbReference type="HAMAP" id="MF_00495">
    <property type="entry name" value="GPH_hydrolase_bact"/>
    <property type="match status" value="1"/>
</dbReference>
<evidence type="ECO:0000256" key="5">
    <source>
        <dbReference type="ARBA" id="ARBA00013078"/>
    </source>
</evidence>
<keyword evidence="7 10" id="KW-0378">Hydrolase</keyword>
<proteinExistence type="inferred from homology"/>
<dbReference type="FunFam" id="3.40.50.1000:FF:000022">
    <property type="entry name" value="Phosphoglycolate phosphatase"/>
    <property type="match status" value="1"/>
</dbReference>
<reference evidence="11" key="1">
    <citation type="submission" date="2016-08" db="EMBL/GenBank/DDBJ databases">
        <authorList>
            <person name="Seilhamer J.J."/>
        </authorList>
    </citation>
    <scope>NUCLEOTIDE SEQUENCE</scope>
    <source>
        <strain evidence="11">86</strain>
    </source>
</reference>
<dbReference type="PANTHER" id="PTHR43434:SF1">
    <property type="entry name" value="PHOSPHOGLYCOLATE PHOSPHATASE"/>
    <property type="match status" value="1"/>
</dbReference>